<evidence type="ECO:0000313" key="3">
    <source>
        <dbReference type="EMBL" id="SDT09206.1"/>
    </source>
</evidence>
<name>A0A1H1XKI7_9ACTN</name>
<dbReference type="InterPro" id="IPR021449">
    <property type="entry name" value="DUF3099"/>
</dbReference>
<organism evidence="3 4">
    <name type="scientific">Actinopolymorpha singaporensis</name>
    <dbReference type="NCBI Taxonomy" id="117157"/>
    <lineage>
        <taxon>Bacteria</taxon>
        <taxon>Bacillati</taxon>
        <taxon>Actinomycetota</taxon>
        <taxon>Actinomycetes</taxon>
        <taxon>Propionibacteriales</taxon>
        <taxon>Actinopolymorphaceae</taxon>
        <taxon>Actinopolymorpha</taxon>
    </lineage>
</organism>
<evidence type="ECO:0000256" key="2">
    <source>
        <dbReference type="SAM" id="Phobius"/>
    </source>
</evidence>
<keyword evidence="2" id="KW-0812">Transmembrane</keyword>
<evidence type="ECO:0000313" key="4">
    <source>
        <dbReference type="Proteomes" id="UP000198983"/>
    </source>
</evidence>
<keyword evidence="2" id="KW-0472">Membrane</keyword>
<feature type="compositionally biased region" description="Pro residues" evidence="1">
    <location>
        <begin position="93"/>
        <end position="102"/>
    </location>
</feature>
<dbReference type="AlphaFoldDB" id="A0A1H1XKI7"/>
<evidence type="ECO:0008006" key="5">
    <source>
        <dbReference type="Google" id="ProtNLM"/>
    </source>
</evidence>
<gene>
    <name evidence="3" type="ORF">SAMN04489717_4999</name>
</gene>
<dbReference type="RefSeq" id="WP_092655988.1">
    <property type="nucleotide sequence ID" value="NZ_LT629732.1"/>
</dbReference>
<dbReference type="EMBL" id="LT629732">
    <property type="protein sequence ID" value="SDT09206.1"/>
    <property type="molecule type" value="Genomic_DNA"/>
</dbReference>
<evidence type="ECO:0000256" key="1">
    <source>
        <dbReference type="SAM" id="MobiDB-lite"/>
    </source>
</evidence>
<proteinExistence type="predicted"/>
<reference evidence="3 4" key="1">
    <citation type="submission" date="2016-10" db="EMBL/GenBank/DDBJ databases">
        <authorList>
            <person name="de Groot N.N."/>
        </authorList>
    </citation>
    <scope>NUCLEOTIDE SEQUENCE [LARGE SCALE GENOMIC DNA]</scope>
    <source>
        <strain evidence="3 4">DSM 22024</strain>
    </source>
</reference>
<keyword evidence="2" id="KW-1133">Transmembrane helix</keyword>
<sequence>MSQKSDQDVFRISGAPRSLKADVRSREVRYLISMGIRTLCFVGAFVTQGIVRWLLIVAAFILPYVAVVIANAGRERTKAPPPAYLPDHRLELPAPPERPVPPQNNARTG</sequence>
<dbReference type="OrthoDB" id="4229919at2"/>
<dbReference type="STRING" id="117157.SAMN04489717_4999"/>
<feature type="region of interest" description="Disordered" evidence="1">
    <location>
        <begin position="77"/>
        <end position="109"/>
    </location>
</feature>
<dbReference type="Proteomes" id="UP000198983">
    <property type="component" value="Chromosome I"/>
</dbReference>
<protein>
    <recommendedName>
        <fullName evidence="5">DUF3099 domain-containing protein</fullName>
    </recommendedName>
</protein>
<dbReference type="Pfam" id="PF11298">
    <property type="entry name" value="DUF3099"/>
    <property type="match status" value="1"/>
</dbReference>
<feature type="transmembrane region" description="Helical" evidence="2">
    <location>
        <begin position="53"/>
        <end position="72"/>
    </location>
</feature>
<keyword evidence="4" id="KW-1185">Reference proteome</keyword>
<accession>A0A1H1XKI7</accession>